<evidence type="ECO:0000313" key="2">
    <source>
        <dbReference type="EMBL" id="KAG0715914.1"/>
    </source>
</evidence>
<dbReference type="AlphaFoldDB" id="A0A8J4Y450"/>
<protein>
    <submittedName>
        <fullName evidence="2">Inositol 1,4,5-trisphosphate receptor</fullName>
    </submittedName>
</protein>
<comment type="caution">
    <text evidence="2">The sequence shown here is derived from an EMBL/GenBank/DDBJ whole genome shotgun (WGS) entry which is preliminary data.</text>
</comment>
<proteinExistence type="predicted"/>
<dbReference type="Proteomes" id="UP000770661">
    <property type="component" value="Unassembled WGS sequence"/>
</dbReference>
<feature type="transmembrane region" description="Helical" evidence="1">
    <location>
        <begin position="84"/>
        <end position="102"/>
    </location>
</feature>
<name>A0A8J4Y450_CHIOP</name>
<sequence>MEIVRHDRTMEQIVFPIPEICNYLTRETKQRVYNTAERDEQGTKVTDFFEKCHDMFTEMQWQKKLKSQAVLSTISNYMSLWSRLLFLLALMNNLIVALFYPYTTQLPSESWQPGRHRNQFIYKIKA</sequence>
<evidence type="ECO:0000313" key="3">
    <source>
        <dbReference type="Proteomes" id="UP000770661"/>
    </source>
</evidence>
<dbReference type="EMBL" id="JACEEZ010019228">
    <property type="protein sequence ID" value="KAG0715914.1"/>
    <property type="molecule type" value="Genomic_DNA"/>
</dbReference>
<reference evidence="2" key="1">
    <citation type="submission" date="2020-07" db="EMBL/GenBank/DDBJ databases">
        <title>The High-quality genome of the commercially important snow crab, Chionoecetes opilio.</title>
        <authorList>
            <person name="Jeong J.-H."/>
            <person name="Ryu S."/>
        </authorList>
    </citation>
    <scope>NUCLEOTIDE SEQUENCE</scope>
    <source>
        <strain evidence="2">MADBK_172401_WGS</strain>
        <tissue evidence="2">Digestive gland</tissue>
    </source>
</reference>
<accession>A0A8J4Y450</accession>
<keyword evidence="1" id="KW-1133">Transmembrane helix</keyword>
<organism evidence="2 3">
    <name type="scientific">Chionoecetes opilio</name>
    <name type="common">Atlantic snow crab</name>
    <name type="synonym">Cancer opilio</name>
    <dbReference type="NCBI Taxonomy" id="41210"/>
    <lineage>
        <taxon>Eukaryota</taxon>
        <taxon>Metazoa</taxon>
        <taxon>Ecdysozoa</taxon>
        <taxon>Arthropoda</taxon>
        <taxon>Crustacea</taxon>
        <taxon>Multicrustacea</taxon>
        <taxon>Malacostraca</taxon>
        <taxon>Eumalacostraca</taxon>
        <taxon>Eucarida</taxon>
        <taxon>Decapoda</taxon>
        <taxon>Pleocyemata</taxon>
        <taxon>Brachyura</taxon>
        <taxon>Eubrachyura</taxon>
        <taxon>Majoidea</taxon>
        <taxon>Majidae</taxon>
        <taxon>Chionoecetes</taxon>
    </lineage>
</organism>
<gene>
    <name evidence="2" type="primary">Itp-r83A_1</name>
    <name evidence="2" type="ORF">GWK47_001184</name>
</gene>
<dbReference type="InterPro" id="IPR015925">
    <property type="entry name" value="Ryanodine_IP3_receptor"/>
</dbReference>
<dbReference type="PANTHER" id="PTHR45816">
    <property type="entry name" value="MIR DOMAIN-CONTAINING PROTEIN"/>
    <property type="match status" value="1"/>
</dbReference>
<dbReference type="OrthoDB" id="76898at2759"/>
<dbReference type="PANTHER" id="PTHR45816:SF4">
    <property type="entry name" value="RYR_IP3R HOMOLOGY ASSOCIATED DOMAIN-CONTAINING PROTEIN"/>
    <property type="match status" value="1"/>
</dbReference>
<dbReference type="GO" id="GO:0006816">
    <property type="term" value="P:calcium ion transport"/>
    <property type="evidence" value="ECO:0007669"/>
    <property type="project" value="InterPro"/>
</dbReference>
<keyword evidence="3" id="KW-1185">Reference proteome</keyword>
<keyword evidence="1" id="KW-0472">Membrane</keyword>
<evidence type="ECO:0000256" key="1">
    <source>
        <dbReference type="SAM" id="Phobius"/>
    </source>
</evidence>
<keyword evidence="1" id="KW-0812">Transmembrane</keyword>
<keyword evidence="2" id="KW-0675">Receptor</keyword>